<organism evidence="1 2">
    <name type="scientific">Undibacterium amnicola</name>
    <dbReference type="NCBI Taxonomy" id="1834038"/>
    <lineage>
        <taxon>Bacteria</taxon>
        <taxon>Pseudomonadati</taxon>
        <taxon>Pseudomonadota</taxon>
        <taxon>Betaproteobacteria</taxon>
        <taxon>Burkholderiales</taxon>
        <taxon>Oxalobacteraceae</taxon>
        <taxon>Undibacterium</taxon>
    </lineage>
</organism>
<evidence type="ECO:0000313" key="2">
    <source>
        <dbReference type="Proteomes" id="UP000643610"/>
    </source>
</evidence>
<dbReference type="Proteomes" id="UP000643610">
    <property type="component" value="Unassembled WGS sequence"/>
</dbReference>
<name>A0ABR6XLX2_9BURK</name>
<keyword evidence="2" id="KW-1185">Reference proteome</keyword>
<reference evidence="1 2" key="1">
    <citation type="submission" date="2020-08" db="EMBL/GenBank/DDBJ databases">
        <title>Novel species isolated from subtropical streams in China.</title>
        <authorList>
            <person name="Lu H."/>
        </authorList>
    </citation>
    <scope>NUCLEOTIDE SEQUENCE [LARGE SCALE GENOMIC DNA]</scope>
    <source>
        <strain evidence="1 2">KCTC 52442</strain>
    </source>
</reference>
<proteinExistence type="predicted"/>
<gene>
    <name evidence="1" type="ORF">H8K33_03140</name>
</gene>
<evidence type="ECO:0008006" key="3">
    <source>
        <dbReference type="Google" id="ProtNLM"/>
    </source>
</evidence>
<protein>
    <recommendedName>
        <fullName evidence="3">Preprotein translocase subunit SecG</fullName>
    </recommendedName>
</protein>
<comment type="caution">
    <text evidence="1">The sequence shown here is derived from an EMBL/GenBank/DDBJ whole genome shotgun (WGS) entry which is preliminary data.</text>
</comment>
<dbReference type="RefSeq" id="WP_186889500.1">
    <property type="nucleotide sequence ID" value="NZ_JACOFU010000001.1"/>
</dbReference>
<evidence type="ECO:0000313" key="1">
    <source>
        <dbReference type="EMBL" id="MBC3830494.1"/>
    </source>
</evidence>
<dbReference type="EMBL" id="JACOFU010000001">
    <property type="protein sequence ID" value="MBC3830494.1"/>
    <property type="molecule type" value="Genomic_DNA"/>
</dbReference>
<sequence>MWKALVGFLVFAAVALFFIFKAGDKMDMQGEAGAHTGAASEHVVADPAASSASAATVPAPAVDTAASTASAPVAPAVEASPAAASASTSASK</sequence>
<accession>A0ABR6XLX2</accession>